<organism evidence="7 8">
    <name type="scientific">Vibrio stylophorae</name>
    <dbReference type="NCBI Taxonomy" id="659351"/>
    <lineage>
        <taxon>Bacteria</taxon>
        <taxon>Pseudomonadati</taxon>
        <taxon>Pseudomonadota</taxon>
        <taxon>Gammaproteobacteria</taxon>
        <taxon>Vibrionales</taxon>
        <taxon>Vibrionaceae</taxon>
        <taxon>Vibrio</taxon>
    </lineage>
</organism>
<evidence type="ECO:0000313" key="8">
    <source>
        <dbReference type="Proteomes" id="UP000838672"/>
    </source>
</evidence>
<dbReference type="RefSeq" id="WP_237466256.1">
    <property type="nucleotide sequence ID" value="NZ_CAKLDI010000001.1"/>
</dbReference>
<gene>
    <name evidence="4 7" type="primary">menC</name>
    <name evidence="7" type="ORF">VST7929_01716</name>
</gene>
<dbReference type="InterPro" id="IPR041338">
    <property type="entry name" value="OSBS_N"/>
</dbReference>
<dbReference type="Gene3D" id="3.20.20.120">
    <property type="entry name" value="Enolase-like C-terminal domain"/>
    <property type="match status" value="1"/>
</dbReference>
<dbReference type="SFLD" id="SFLDF00009">
    <property type="entry name" value="o-succinylbenzoate_synthase"/>
    <property type="match status" value="1"/>
</dbReference>
<evidence type="ECO:0000256" key="2">
    <source>
        <dbReference type="ARBA" id="ARBA00022842"/>
    </source>
</evidence>
<sequence length="325" mass="35905">MRQAMLQRYSLEMDSGVILRQQRLSQRDGLIVTLTVNGFTGQGEIAPLPSFSEETLAQAQAQAIEVLSHWQETGQWPDDWDALYPSVAFGLSMAQMELDGALQPEGNYACAPLCSGDPDVLIARLGQTGQRVAKMKVGLYEAIRDGMIANLMLEAVPELQLRMDANRAWLPAKAAQFAKYIAPELRARIDFIEEPCRTPEQSLAFAEIHGIAIAWDESVREPNFTVQANPWVRAIIIKPTLIGSVSRVISLIQQAHTAGMQAVLSASLESSLGLTQLARLAAQFTPMTVPGLDTLQLFRQQLGRAWPESSLPLQDLSLQEVIWQR</sequence>
<evidence type="ECO:0000256" key="1">
    <source>
        <dbReference type="ARBA" id="ARBA00022723"/>
    </source>
</evidence>
<comment type="pathway">
    <text evidence="4">Quinol/quinone metabolism; 1,4-dihydroxy-2-naphthoate biosynthesis; 1,4-dihydroxy-2-naphthoate from chorismate: step 4/7.</text>
</comment>
<dbReference type="CDD" id="cd03320">
    <property type="entry name" value="OSBS"/>
    <property type="match status" value="1"/>
</dbReference>
<feature type="binding site" evidence="4">
    <location>
        <position position="193"/>
    </location>
    <ligand>
        <name>Mg(2+)</name>
        <dbReference type="ChEBI" id="CHEBI:18420"/>
    </ligand>
</feature>
<evidence type="ECO:0000259" key="6">
    <source>
        <dbReference type="SMART" id="SM00922"/>
    </source>
</evidence>
<feature type="binding site" evidence="4">
    <location>
        <position position="164"/>
    </location>
    <ligand>
        <name>Mg(2+)</name>
        <dbReference type="ChEBI" id="CHEBI:18420"/>
    </ligand>
</feature>
<dbReference type="GO" id="GO:0043748">
    <property type="term" value="F:O-succinylbenzoate synthase activity"/>
    <property type="evidence" value="ECO:0007669"/>
    <property type="project" value="UniProtKB-EC"/>
</dbReference>
<comment type="function">
    <text evidence="4">Converts 2-succinyl-6-hydroxy-2,4-cyclohexadiene-1-carboxylate (SHCHC) to 2-succinylbenzoate (OSB).</text>
</comment>
<dbReference type="EMBL" id="CAKLDI010000001">
    <property type="protein sequence ID" value="CAH0533840.1"/>
    <property type="molecule type" value="Genomic_DNA"/>
</dbReference>
<dbReference type="InterPro" id="IPR010196">
    <property type="entry name" value="OSB_synthase_MenC1"/>
</dbReference>
<dbReference type="NCBIfam" id="TIGR01927">
    <property type="entry name" value="menC_gam_Gplu"/>
    <property type="match status" value="1"/>
</dbReference>
<feature type="active site" description="Proton donor" evidence="4">
    <location>
        <position position="136"/>
    </location>
</feature>
<accession>A0ABM8ZU61</accession>
<evidence type="ECO:0000256" key="4">
    <source>
        <dbReference type="HAMAP-Rule" id="MF_00470"/>
    </source>
</evidence>
<protein>
    <recommendedName>
        <fullName evidence="4 5">o-succinylbenzoate synthase</fullName>
        <shortName evidence="4">OSB synthase</shortName>
        <shortName evidence="4">OSBS</shortName>
        <ecNumber evidence="4 5">4.2.1.113</ecNumber>
    </recommendedName>
    <alternativeName>
        <fullName evidence="4">4-(2'-carboxyphenyl)-4-oxybutyric acid synthase</fullName>
    </alternativeName>
    <alternativeName>
        <fullName evidence="4">o-succinylbenzoic acid synthase</fullName>
    </alternativeName>
</protein>
<comment type="similarity">
    <text evidence="4">Belongs to the mandelate racemase/muconate lactonizing enzyme family. MenC type 1 subfamily.</text>
</comment>
<dbReference type="EC" id="4.2.1.113" evidence="4 5"/>
<evidence type="ECO:0000256" key="3">
    <source>
        <dbReference type="ARBA" id="ARBA00023239"/>
    </source>
</evidence>
<proteinExistence type="inferred from homology"/>
<comment type="cofactor">
    <cofactor evidence="4">
        <name>a divalent metal cation</name>
        <dbReference type="ChEBI" id="CHEBI:60240"/>
    </cofactor>
</comment>
<dbReference type="SUPFAM" id="SSF51604">
    <property type="entry name" value="Enolase C-terminal domain-like"/>
    <property type="match status" value="1"/>
</dbReference>
<dbReference type="Proteomes" id="UP000838672">
    <property type="component" value="Unassembled WGS sequence"/>
</dbReference>
<comment type="pathway">
    <text evidence="4">Quinol/quinone metabolism; menaquinone biosynthesis.</text>
</comment>
<dbReference type="SFLD" id="SFLDS00001">
    <property type="entry name" value="Enolase"/>
    <property type="match status" value="1"/>
</dbReference>
<feature type="domain" description="Mandelate racemase/muconate lactonizing enzyme C-terminal" evidence="6">
    <location>
        <begin position="118"/>
        <end position="212"/>
    </location>
</feature>
<comment type="caution">
    <text evidence="7">The sequence shown here is derived from an EMBL/GenBank/DDBJ whole genome shotgun (WGS) entry which is preliminary data.</text>
</comment>
<comment type="catalytic activity">
    <reaction evidence="4">
        <text>(1R,6R)-6-hydroxy-2-succinyl-cyclohexa-2,4-diene-1-carboxylate = 2-succinylbenzoate + H2O</text>
        <dbReference type="Rhea" id="RHEA:10196"/>
        <dbReference type="ChEBI" id="CHEBI:15377"/>
        <dbReference type="ChEBI" id="CHEBI:18325"/>
        <dbReference type="ChEBI" id="CHEBI:58689"/>
        <dbReference type="EC" id="4.2.1.113"/>
    </reaction>
</comment>
<evidence type="ECO:0000256" key="5">
    <source>
        <dbReference type="NCBIfam" id="TIGR01927"/>
    </source>
</evidence>
<feature type="binding site" evidence="4">
    <location>
        <position position="216"/>
    </location>
    <ligand>
        <name>Mg(2+)</name>
        <dbReference type="ChEBI" id="CHEBI:18420"/>
    </ligand>
</feature>
<feature type="active site" description="Proton acceptor" evidence="4">
    <location>
        <position position="238"/>
    </location>
</feature>
<dbReference type="InterPro" id="IPR029017">
    <property type="entry name" value="Enolase-like_N"/>
</dbReference>
<dbReference type="Pfam" id="PF21508">
    <property type="entry name" value="MenC_N"/>
    <property type="match status" value="1"/>
</dbReference>
<dbReference type="InterPro" id="IPR013342">
    <property type="entry name" value="Mandelate_racemase_C"/>
</dbReference>
<dbReference type="Gene3D" id="3.30.390.10">
    <property type="entry name" value="Enolase-like, N-terminal domain"/>
    <property type="match status" value="1"/>
</dbReference>
<dbReference type="NCBIfam" id="NF003473">
    <property type="entry name" value="PRK05105.1"/>
    <property type="match status" value="1"/>
</dbReference>
<dbReference type="InterPro" id="IPR036849">
    <property type="entry name" value="Enolase-like_C_sf"/>
</dbReference>
<keyword evidence="3 4" id="KW-0456">Lyase</keyword>
<keyword evidence="2 4" id="KW-0460">Magnesium</keyword>
<dbReference type="SFLD" id="SFLDG00180">
    <property type="entry name" value="muconate_cycloisomerase"/>
    <property type="match status" value="1"/>
</dbReference>
<dbReference type="PANTHER" id="PTHR48073">
    <property type="entry name" value="O-SUCCINYLBENZOATE SYNTHASE-RELATED"/>
    <property type="match status" value="1"/>
</dbReference>
<keyword evidence="8" id="KW-1185">Reference proteome</keyword>
<dbReference type="InterPro" id="IPR029065">
    <property type="entry name" value="Enolase_C-like"/>
</dbReference>
<dbReference type="Pfam" id="PF13378">
    <property type="entry name" value="MR_MLE_C"/>
    <property type="match status" value="1"/>
</dbReference>
<dbReference type="SUPFAM" id="SSF54826">
    <property type="entry name" value="Enolase N-terminal domain-like"/>
    <property type="match status" value="1"/>
</dbReference>
<reference evidence="7" key="1">
    <citation type="submission" date="2021-11" db="EMBL/GenBank/DDBJ databases">
        <authorList>
            <person name="Rodrigo-Torres L."/>
            <person name="Arahal R. D."/>
            <person name="Lucena T."/>
        </authorList>
    </citation>
    <scope>NUCLEOTIDE SEQUENCE</scope>
    <source>
        <strain evidence="7">CECT 7929</strain>
    </source>
</reference>
<name>A0ABM8ZU61_9VIBR</name>
<evidence type="ECO:0000313" key="7">
    <source>
        <dbReference type="EMBL" id="CAH0533840.1"/>
    </source>
</evidence>
<keyword evidence="4" id="KW-0474">Menaquinone biosynthesis</keyword>
<dbReference type="SMART" id="SM00922">
    <property type="entry name" value="MR_MLE"/>
    <property type="match status" value="1"/>
</dbReference>
<dbReference type="HAMAP" id="MF_00470">
    <property type="entry name" value="MenC_1"/>
    <property type="match status" value="1"/>
</dbReference>
<keyword evidence="1 4" id="KW-0479">Metal-binding</keyword>
<dbReference type="PANTHER" id="PTHR48073:SF2">
    <property type="entry name" value="O-SUCCINYLBENZOATE SYNTHASE"/>
    <property type="match status" value="1"/>
</dbReference>